<dbReference type="Proteomes" id="UP000596083">
    <property type="component" value="Chromosome"/>
</dbReference>
<feature type="compositionally biased region" description="Basic and acidic residues" evidence="1">
    <location>
        <begin position="238"/>
        <end position="247"/>
    </location>
</feature>
<sequence>MNAQAPTKTTRLDAFRMEVLPPEKRTELVSGMPPHVRPERFERNLVNAIMQTPEIMDLDPRLVFREVSKAAALGLYLDPQLGEAYLITSWNGKARRKEPQLRIGYRGLIKLGRQSGEISMIYAHEVCEQDFLDVDQGADKKLVHKPKLFTDRGAVIGYYAVVKYKDGDFDFEPLSIPQAHKIRDRSDGWKAFQDGKIKSTPWATDEDEMSKKTAIRRLAKRIPQSPELADALRIEDDAEHSEMRDITPPKPPAPPAPPKESAPVENTEPEHEGETIDHVADGIDADQPEDGSDDFDAQAFLDALEAELATAMSEEDVEDVWNARDALAVFDGDDSNQGKAIAMKTARLKAIGA</sequence>
<evidence type="ECO:0000313" key="2">
    <source>
        <dbReference type="EMBL" id="QQM29337.1"/>
    </source>
</evidence>
<proteinExistence type="predicted"/>
<accession>A0A7T7HHQ1</accession>
<organism evidence="2 3">
    <name type="scientific">Martelella lutilitoris</name>
    <dbReference type="NCBI Taxonomy" id="2583532"/>
    <lineage>
        <taxon>Bacteria</taxon>
        <taxon>Pseudomonadati</taxon>
        <taxon>Pseudomonadota</taxon>
        <taxon>Alphaproteobacteria</taxon>
        <taxon>Hyphomicrobiales</taxon>
        <taxon>Aurantimonadaceae</taxon>
        <taxon>Martelella</taxon>
    </lineage>
</organism>
<dbReference type="InterPro" id="IPR018330">
    <property type="entry name" value="RecT_fam"/>
</dbReference>
<feature type="region of interest" description="Disordered" evidence="1">
    <location>
        <begin position="238"/>
        <end position="274"/>
    </location>
</feature>
<dbReference type="KEGG" id="mlut:JET14_13490"/>
<dbReference type="RefSeq" id="WP_200334181.1">
    <property type="nucleotide sequence ID" value="NZ_CP066786.1"/>
</dbReference>
<dbReference type="InterPro" id="IPR004590">
    <property type="entry name" value="ssDNA_annealing_RecT"/>
</dbReference>
<dbReference type="Pfam" id="PF03837">
    <property type="entry name" value="RecT"/>
    <property type="match status" value="1"/>
</dbReference>
<dbReference type="GO" id="GO:0003677">
    <property type="term" value="F:DNA binding"/>
    <property type="evidence" value="ECO:0007669"/>
    <property type="project" value="InterPro"/>
</dbReference>
<dbReference type="NCBIfam" id="TIGR00616">
    <property type="entry name" value="rect"/>
    <property type="match status" value="1"/>
</dbReference>
<gene>
    <name evidence="2" type="ORF">JET14_13490</name>
</gene>
<feature type="compositionally biased region" description="Pro residues" evidence="1">
    <location>
        <begin position="248"/>
        <end position="260"/>
    </location>
</feature>
<name>A0A7T7HHQ1_9HYPH</name>
<evidence type="ECO:0000313" key="3">
    <source>
        <dbReference type="Proteomes" id="UP000596083"/>
    </source>
</evidence>
<protein>
    <submittedName>
        <fullName evidence="2">Recombinase RecT</fullName>
    </submittedName>
</protein>
<reference evidence="2 3" key="1">
    <citation type="submission" date="2020-12" db="EMBL/GenBank/DDBJ databases">
        <authorList>
            <person name="Zheng R.K."/>
            <person name="Sun C.M."/>
        </authorList>
    </citation>
    <scope>NUCLEOTIDE SEQUENCE [LARGE SCALE GENOMIC DNA]</scope>
    <source>
        <strain evidence="2 3">ZRK001</strain>
    </source>
</reference>
<dbReference type="AlphaFoldDB" id="A0A7T7HHQ1"/>
<dbReference type="EMBL" id="CP066786">
    <property type="protein sequence ID" value="QQM29337.1"/>
    <property type="molecule type" value="Genomic_DNA"/>
</dbReference>
<dbReference type="GO" id="GO:0006259">
    <property type="term" value="P:DNA metabolic process"/>
    <property type="evidence" value="ECO:0007669"/>
    <property type="project" value="InterPro"/>
</dbReference>
<evidence type="ECO:0000256" key="1">
    <source>
        <dbReference type="SAM" id="MobiDB-lite"/>
    </source>
</evidence>